<dbReference type="OrthoDB" id="8297527at2759"/>
<name>A0A226D4B8_FOLCA</name>
<feature type="signal peptide" evidence="1">
    <location>
        <begin position="1"/>
        <end position="21"/>
    </location>
</feature>
<gene>
    <name evidence="2" type="ORF">Fcan01_25184</name>
</gene>
<keyword evidence="3" id="KW-1185">Reference proteome</keyword>
<organism evidence="2 3">
    <name type="scientific">Folsomia candida</name>
    <name type="common">Springtail</name>
    <dbReference type="NCBI Taxonomy" id="158441"/>
    <lineage>
        <taxon>Eukaryota</taxon>
        <taxon>Metazoa</taxon>
        <taxon>Ecdysozoa</taxon>
        <taxon>Arthropoda</taxon>
        <taxon>Hexapoda</taxon>
        <taxon>Collembola</taxon>
        <taxon>Entomobryomorpha</taxon>
        <taxon>Isotomoidea</taxon>
        <taxon>Isotomidae</taxon>
        <taxon>Proisotominae</taxon>
        <taxon>Folsomia</taxon>
    </lineage>
</organism>
<protein>
    <submittedName>
        <fullName evidence="2">Uncharacterized protein</fullName>
    </submittedName>
</protein>
<evidence type="ECO:0000313" key="2">
    <source>
        <dbReference type="EMBL" id="OXA40079.1"/>
    </source>
</evidence>
<sequence>MGRKFLAILSLLQVTFITVKATSLEDVILQQVAVSGDVPCFRNDSLLIQQVDKANGQSTYKFLGDDSNLVAYERKVDDSGKDVILLSGGQVAVQKDDAAPSDKTVSSIDQDGTSKKIVVEWTTFDEHYIHGKQPFQNLAISCAYSVILPCFINTTVFVPSDKYPILPPFKEKEPSKVVIDELDAIKIKTGDGSDPNDNYDLYLDLEINAVLGRGEFIAGLVGTLVQSTTDLVCSVTTIGCVAAHVASGAAGIGMQVMETVMAVGQSLEGRKKRAIPNGKTVPDPLKDYPGWKTQFATNLSAGAYFAQEKRTDGPTFYGFGNCPQTDAVVQPKTFSNYEEALNFYQKVLRTDCFDYMKPLLELTLSSGLVTWANPHFEFVDGHEFLKNPILPIKDLMTLTTAAELVAFTTVHKAALPSNWTPFPFLPVTDKKPISPSVALLSQIFLKYLSITRQKARPHMIHLSRHLLHTANSALKKLGEDGQNLEKCTESGCVKDKEMNQNDKCAMMGIIQFIKKRLGQLDKENWTDADVVSSFEKFFAENEEAIGKFVNAFV</sequence>
<keyword evidence="1" id="KW-0732">Signal</keyword>
<evidence type="ECO:0000256" key="1">
    <source>
        <dbReference type="SAM" id="SignalP"/>
    </source>
</evidence>
<dbReference type="AlphaFoldDB" id="A0A226D4B8"/>
<dbReference type="EMBL" id="LNIX01000035">
    <property type="protein sequence ID" value="OXA40079.1"/>
    <property type="molecule type" value="Genomic_DNA"/>
</dbReference>
<comment type="caution">
    <text evidence="2">The sequence shown here is derived from an EMBL/GenBank/DDBJ whole genome shotgun (WGS) entry which is preliminary data.</text>
</comment>
<dbReference type="Proteomes" id="UP000198287">
    <property type="component" value="Unassembled WGS sequence"/>
</dbReference>
<accession>A0A226D4B8</accession>
<feature type="chain" id="PRO_5012736799" evidence="1">
    <location>
        <begin position="22"/>
        <end position="553"/>
    </location>
</feature>
<proteinExistence type="predicted"/>
<evidence type="ECO:0000313" key="3">
    <source>
        <dbReference type="Proteomes" id="UP000198287"/>
    </source>
</evidence>
<reference evidence="2 3" key="1">
    <citation type="submission" date="2015-12" db="EMBL/GenBank/DDBJ databases">
        <title>The genome of Folsomia candida.</title>
        <authorList>
            <person name="Faddeeva A."/>
            <person name="Derks M.F."/>
            <person name="Anvar Y."/>
            <person name="Smit S."/>
            <person name="Van Straalen N."/>
            <person name="Roelofs D."/>
        </authorList>
    </citation>
    <scope>NUCLEOTIDE SEQUENCE [LARGE SCALE GENOMIC DNA]</scope>
    <source>
        <strain evidence="2 3">VU population</strain>
        <tissue evidence="2">Whole body</tissue>
    </source>
</reference>